<name>A0A838LA12_9SPHN</name>
<keyword evidence="4" id="KW-1185">Reference proteome</keyword>
<proteinExistence type="predicted"/>
<organism evidence="3 4">
    <name type="scientific">Sphingomonas chungangi</name>
    <dbReference type="NCBI Taxonomy" id="2683589"/>
    <lineage>
        <taxon>Bacteria</taxon>
        <taxon>Pseudomonadati</taxon>
        <taxon>Pseudomonadota</taxon>
        <taxon>Alphaproteobacteria</taxon>
        <taxon>Sphingomonadales</taxon>
        <taxon>Sphingomonadaceae</taxon>
        <taxon>Sphingomonas</taxon>
    </lineage>
</organism>
<feature type="region of interest" description="Disordered" evidence="1">
    <location>
        <begin position="574"/>
        <end position="675"/>
    </location>
</feature>
<dbReference type="GO" id="GO:0015074">
    <property type="term" value="P:DNA integration"/>
    <property type="evidence" value="ECO:0007669"/>
    <property type="project" value="InterPro"/>
</dbReference>
<gene>
    <name evidence="3" type="ORF">HZF05_16380</name>
</gene>
<evidence type="ECO:0000256" key="1">
    <source>
        <dbReference type="SAM" id="MobiDB-lite"/>
    </source>
</evidence>
<sequence>MKQALADPAIKSLPAARIICPATLRSWLRERGEEGRRQERDGVSMRGRMPKVRKILHPLEILVYWAVRKTVVRGDAQKNHDSYVAELGKINAGKPLNRFLLVDPQSVDGEVGKVPAEYPVPATPYKPISYVSFWRLCRDLRNEKSYGLKTTKGAAYQRYGGGGVSDLPTHLGALCWIDDTPVPKAFFVDGATGIPIGAAVMTLMQEDKTRVVLGWDLSPGAGSTATLLRTVLCANSPKDVPEDLLAIDDNLTWLRLRPDRIGFDNSTAQHGRSAEDVLGDAYIGTRFVEAGMPRSKAHVEGVIGIFLDLLFKHQEDANYDIARMRLYGYDPAEHKVITSIQTGRRLLARAVMTYNLTRSDAHDGRSPALMWKKELGHRRLSVIEDVDRFAREIGRVYFDMEMTPAGIEKFSRRYTAGAQRMKEIIQDFESGRRVPMGDVTPKQSRRTDNDRKKLTFKVKIRVDDEDIGRMQVWNPFAMRNGQRSGEWVTFECTDPATHGMPLWLHERCLELAEREGLEYITAEQQATIRARLFEEIANVDAAAAERERVKLGKAIDNPRVRAVFAQYVEVADEPVEPPAPRPPERFAPAPNESAAPIRKDAEVRTPRVRQKDPAEPERMRRRAPVVTAPPRRGPRKEKSRDVDPRDAGSRRQSADAADQRAPRRARSNRLSWKDM</sequence>
<reference evidence="3 4" key="1">
    <citation type="submission" date="2020-07" db="EMBL/GenBank/DDBJ databases">
        <authorList>
            <person name="Sun Q."/>
        </authorList>
    </citation>
    <scope>NUCLEOTIDE SEQUENCE [LARGE SCALE GENOMIC DNA]</scope>
    <source>
        <strain evidence="3 4">CGMCC 1.13654</strain>
    </source>
</reference>
<dbReference type="Proteomes" id="UP000570166">
    <property type="component" value="Unassembled WGS sequence"/>
</dbReference>
<dbReference type="PROSITE" id="PS50994">
    <property type="entry name" value="INTEGRASE"/>
    <property type="match status" value="1"/>
</dbReference>
<dbReference type="AlphaFoldDB" id="A0A838LA12"/>
<evidence type="ECO:0000313" key="4">
    <source>
        <dbReference type="Proteomes" id="UP000570166"/>
    </source>
</evidence>
<comment type="caution">
    <text evidence="3">The sequence shown here is derived from an EMBL/GenBank/DDBJ whole genome shotgun (WGS) entry which is preliminary data.</text>
</comment>
<evidence type="ECO:0000313" key="3">
    <source>
        <dbReference type="EMBL" id="MBA2935662.1"/>
    </source>
</evidence>
<protein>
    <recommendedName>
        <fullName evidence="2">Integrase catalytic domain-containing protein</fullName>
    </recommendedName>
</protein>
<dbReference type="RefSeq" id="WP_160362874.1">
    <property type="nucleotide sequence ID" value="NZ_JACEIB010000026.1"/>
</dbReference>
<dbReference type="EMBL" id="JACEIB010000026">
    <property type="protein sequence ID" value="MBA2935662.1"/>
    <property type="molecule type" value="Genomic_DNA"/>
</dbReference>
<dbReference type="InterPro" id="IPR001584">
    <property type="entry name" value="Integrase_cat-core"/>
</dbReference>
<feature type="compositionally biased region" description="Basic and acidic residues" evidence="1">
    <location>
        <begin position="636"/>
        <end position="661"/>
    </location>
</feature>
<accession>A0A838LA12</accession>
<evidence type="ECO:0000259" key="2">
    <source>
        <dbReference type="PROSITE" id="PS50994"/>
    </source>
</evidence>
<feature type="compositionally biased region" description="Basic and acidic residues" evidence="1">
    <location>
        <begin position="597"/>
        <end position="618"/>
    </location>
</feature>
<feature type="domain" description="Integrase catalytic" evidence="2">
    <location>
        <begin position="164"/>
        <end position="375"/>
    </location>
</feature>